<dbReference type="OrthoDB" id="5151375at2759"/>
<reference evidence="2" key="1">
    <citation type="journal article" date="2012" name="Mol. Plant Microbe Interact.">
        <title>A highly conserved effector in Fusarium oxysporum is required for full virulence on Arabidopsis.</title>
        <authorList>
            <person name="Thatcher L.F."/>
            <person name="Gardiner D.M."/>
            <person name="Kazan K."/>
            <person name="Manners J."/>
        </authorList>
    </citation>
    <scope>NUCLEOTIDE SEQUENCE [LARGE SCALE GENOMIC DNA]</scope>
    <source>
        <strain evidence="2">Fo5176</strain>
    </source>
</reference>
<feature type="region of interest" description="Disordered" evidence="1">
    <location>
        <begin position="186"/>
        <end position="243"/>
    </location>
</feature>
<evidence type="ECO:0000256" key="1">
    <source>
        <dbReference type="SAM" id="MobiDB-lite"/>
    </source>
</evidence>
<sequence>MESSRILPNTLRCTLGLTNLRDVSQLTQVSQNRPEQKFDAISERFSTRRMSSIYMRWLIHQDFTVGERLQSQVVEQWVSFVDSWGLEVEETIALWAKTMDEDTGSDEETKQLRSLSSLNSSMMLSSHGYGYRTNRDRNPEPIPPSGLVEAVPPRRNHNIKTRGQIREFDEYANDIKTKSALENWPTKDIPFPSIETAVDTDTESEESSETASLDIKREHGEETAKKKARLDTGGSIPSLVLNGSGTISSPIDLTI</sequence>
<accession>F9FNS1</accession>
<feature type="compositionally biased region" description="Basic and acidic residues" evidence="1">
    <location>
        <begin position="214"/>
        <end position="225"/>
    </location>
</feature>
<feature type="compositionally biased region" description="Acidic residues" evidence="1">
    <location>
        <begin position="198"/>
        <end position="208"/>
    </location>
</feature>
<name>F9FNS1_FUSOF</name>
<protein>
    <submittedName>
        <fullName evidence="2">Uncharacterized protein</fullName>
    </submittedName>
</protein>
<evidence type="ECO:0000313" key="2">
    <source>
        <dbReference type="EMBL" id="EGU81469.1"/>
    </source>
</evidence>
<comment type="caution">
    <text evidence="2">The sequence shown here is derived from an EMBL/GenBank/DDBJ whole genome shotgun (WGS) entry which is preliminary data.</text>
</comment>
<organism evidence="2">
    <name type="scientific">Fusarium oxysporum (strain Fo5176)</name>
    <name type="common">Fusarium vascular wilt</name>
    <dbReference type="NCBI Taxonomy" id="660025"/>
    <lineage>
        <taxon>Eukaryota</taxon>
        <taxon>Fungi</taxon>
        <taxon>Dikarya</taxon>
        <taxon>Ascomycota</taxon>
        <taxon>Pezizomycotina</taxon>
        <taxon>Sordariomycetes</taxon>
        <taxon>Hypocreomycetidae</taxon>
        <taxon>Hypocreales</taxon>
        <taxon>Nectriaceae</taxon>
        <taxon>Fusarium</taxon>
        <taxon>Fusarium oxysporum species complex</taxon>
    </lineage>
</organism>
<gene>
    <name evidence="2" type="ORF">FOXB_08051</name>
</gene>
<dbReference type="AlphaFoldDB" id="F9FNS1"/>
<feature type="region of interest" description="Disordered" evidence="1">
    <location>
        <begin position="126"/>
        <end position="152"/>
    </location>
</feature>
<dbReference type="EMBL" id="AFQF01002433">
    <property type="protein sequence ID" value="EGU81469.1"/>
    <property type="molecule type" value="Genomic_DNA"/>
</dbReference>
<proteinExistence type="predicted"/>